<accession>A0A8H6I5V5</accession>
<dbReference type="Proteomes" id="UP000521943">
    <property type="component" value="Unassembled WGS sequence"/>
</dbReference>
<keyword evidence="2" id="KW-1185">Reference proteome</keyword>
<reference evidence="1 2" key="1">
    <citation type="submission" date="2020-07" db="EMBL/GenBank/DDBJ databases">
        <title>Comparative genomics of pyrophilous fungi reveals a link between fire events and developmental genes.</title>
        <authorList>
            <consortium name="DOE Joint Genome Institute"/>
            <person name="Steindorff A.S."/>
            <person name="Carver A."/>
            <person name="Calhoun S."/>
            <person name="Stillman K."/>
            <person name="Liu H."/>
            <person name="Lipzen A."/>
            <person name="Pangilinan J."/>
            <person name="Labutti K."/>
            <person name="Bruns T.D."/>
            <person name="Grigoriev I.V."/>
        </authorList>
    </citation>
    <scope>NUCLEOTIDE SEQUENCE [LARGE SCALE GENOMIC DNA]</scope>
    <source>
        <strain evidence="1 2">CBS 144469</strain>
    </source>
</reference>
<sequence>MDTLLATLTGGALAAFPSLFRYVTLASHLKNEIIAAQSDSLIPVDAAPTNLPDSVILFLMDPNQRGDRQWY</sequence>
<dbReference type="OrthoDB" id="2501483at2759"/>
<comment type="caution">
    <text evidence="1">The sequence shown here is derived from an EMBL/GenBank/DDBJ whole genome shotgun (WGS) entry which is preliminary data.</text>
</comment>
<dbReference type="EMBL" id="JACGCI010000015">
    <property type="protein sequence ID" value="KAF6759480.1"/>
    <property type="molecule type" value="Genomic_DNA"/>
</dbReference>
<name>A0A8H6I5V5_9AGAR</name>
<protein>
    <submittedName>
        <fullName evidence="1">Uncharacterized protein</fullName>
    </submittedName>
</protein>
<organism evidence="1 2">
    <name type="scientific">Ephemerocybe angulata</name>
    <dbReference type="NCBI Taxonomy" id="980116"/>
    <lineage>
        <taxon>Eukaryota</taxon>
        <taxon>Fungi</taxon>
        <taxon>Dikarya</taxon>
        <taxon>Basidiomycota</taxon>
        <taxon>Agaricomycotina</taxon>
        <taxon>Agaricomycetes</taxon>
        <taxon>Agaricomycetidae</taxon>
        <taxon>Agaricales</taxon>
        <taxon>Agaricineae</taxon>
        <taxon>Psathyrellaceae</taxon>
        <taxon>Ephemerocybe</taxon>
    </lineage>
</organism>
<proteinExistence type="predicted"/>
<gene>
    <name evidence="1" type="ORF">DFP72DRAFT_885251</name>
</gene>
<evidence type="ECO:0000313" key="2">
    <source>
        <dbReference type="Proteomes" id="UP000521943"/>
    </source>
</evidence>
<dbReference type="AlphaFoldDB" id="A0A8H6I5V5"/>
<evidence type="ECO:0000313" key="1">
    <source>
        <dbReference type="EMBL" id="KAF6759480.1"/>
    </source>
</evidence>